<gene>
    <name evidence="7" type="primary">atpH</name>
    <name evidence="8" type="ORF">SAMN05660841_03498</name>
</gene>
<dbReference type="Proteomes" id="UP000190150">
    <property type="component" value="Unassembled WGS sequence"/>
</dbReference>
<evidence type="ECO:0000256" key="6">
    <source>
        <dbReference type="ARBA" id="ARBA00023310"/>
    </source>
</evidence>
<dbReference type="RefSeq" id="WP_079645051.1">
    <property type="nucleotide sequence ID" value="NZ_FUZF01000018.1"/>
</dbReference>
<organism evidence="8 9">
    <name type="scientific">Sphingobacterium nematocida</name>
    <dbReference type="NCBI Taxonomy" id="1513896"/>
    <lineage>
        <taxon>Bacteria</taxon>
        <taxon>Pseudomonadati</taxon>
        <taxon>Bacteroidota</taxon>
        <taxon>Sphingobacteriia</taxon>
        <taxon>Sphingobacteriales</taxon>
        <taxon>Sphingobacteriaceae</taxon>
        <taxon>Sphingobacterium</taxon>
    </lineage>
</organism>
<comment type="subcellular location">
    <subcellularLocation>
        <location evidence="7">Cell membrane</location>
        <topology evidence="7">Peripheral membrane protein</topology>
    </subcellularLocation>
    <subcellularLocation>
        <location evidence="1">Membrane</location>
    </subcellularLocation>
</comment>
<keyword evidence="6 7" id="KW-0066">ATP synthesis</keyword>
<protein>
    <recommendedName>
        <fullName evidence="7">ATP synthase subunit delta</fullName>
    </recommendedName>
    <alternativeName>
        <fullName evidence="7">ATP synthase F(1) sector subunit delta</fullName>
    </alternativeName>
    <alternativeName>
        <fullName evidence="7">F-type ATPase subunit delta</fullName>
        <shortName evidence="7">F-ATPase subunit delta</shortName>
    </alternativeName>
</protein>
<dbReference type="InterPro" id="IPR000711">
    <property type="entry name" value="ATPase_OSCP/dsu"/>
</dbReference>
<keyword evidence="3 7" id="KW-0375">Hydrogen ion transport</keyword>
<dbReference type="GO" id="GO:0046933">
    <property type="term" value="F:proton-transporting ATP synthase activity, rotational mechanism"/>
    <property type="evidence" value="ECO:0007669"/>
    <property type="project" value="UniProtKB-UniRule"/>
</dbReference>
<evidence type="ECO:0000256" key="1">
    <source>
        <dbReference type="ARBA" id="ARBA00004370"/>
    </source>
</evidence>
<dbReference type="EMBL" id="FUZF01000018">
    <property type="protein sequence ID" value="SKB99208.1"/>
    <property type="molecule type" value="Genomic_DNA"/>
</dbReference>
<keyword evidence="7" id="KW-0139">CF(1)</keyword>
<comment type="similarity">
    <text evidence="7">Belongs to the ATPase delta chain family.</text>
</comment>
<evidence type="ECO:0000313" key="9">
    <source>
        <dbReference type="Proteomes" id="UP000190150"/>
    </source>
</evidence>
<dbReference type="HAMAP" id="MF_01416">
    <property type="entry name" value="ATP_synth_delta_bact"/>
    <property type="match status" value="1"/>
</dbReference>
<keyword evidence="7" id="KW-1003">Cell membrane</keyword>
<keyword evidence="5 7" id="KW-0472">Membrane</keyword>
<dbReference type="STRING" id="1513896.SAMN05660841_03498"/>
<dbReference type="NCBIfam" id="TIGR01145">
    <property type="entry name" value="ATP_synt_delta"/>
    <property type="match status" value="1"/>
</dbReference>
<dbReference type="PRINTS" id="PR00125">
    <property type="entry name" value="ATPASEDELTA"/>
</dbReference>
<dbReference type="GO" id="GO:0045259">
    <property type="term" value="C:proton-transporting ATP synthase complex"/>
    <property type="evidence" value="ECO:0007669"/>
    <property type="project" value="UniProtKB-KW"/>
</dbReference>
<reference evidence="9" key="1">
    <citation type="submission" date="2017-02" db="EMBL/GenBank/DDBJ databases">
        <authorList>
            <person name="Varghese N."/>
            <person name="Submissions S."/>
        </authorList>
    </citation>
    <scope>NUCLEOTIDE SEQUENCE [LARGE SCALE GENOMIC DNA]</scope>
    <source>
        <strain evidence="9">DSM 24091</strain>
    </source>
</reference>
<dbReference type="Gene3D" id="1.10.520.20">
    <property type="entry name" value="N-terminal domain of the delta subunit of the F1F0-ATP synthase"/>
    <property type="match status" value="1"/>
</dbReference>
<comment type="function">
    <text evidence="7">This protein is part of the stalk that links CF(0) to CF(1). It either transmits conformational changes from CF(0) to CF(1) or is implicated in proton conduction.</text>
</comment>
<evidence type="ECO:0000256" key="5">
    <source>
        <dbReference type="ARBA" id="ARBA00023136"/>
    </source>
</evidence>
<dbReference type="PROSITE" id="PS00389">
    <property type="entry name" value="ATPASE_DELTA"/>
    <property type="match status" value="1"/>
</dbReference>
<evidence type="ECO:0000313" key="8">
    <source>
        <dbReference type="EMBL" id="SKB99208.1"/>
    </source>
</evidence>
<dbReference type="InterPro" id="IPR020781">
    <property type="entry name" value="ATPase_OSCP/d_CS"/>
</dbReference>
<dbReference type="OrthoDB" id="9802471at2"/>
<dbReference type="SUPFAM" id="SSF47928">
    <property type="entry name" value="N-terminal domain of the delta subunit of the F1F0-ATP synthase"/>
    <property type="match status" value="1"/>
</dbReference>
<comment type="function">
    <text evidence="7">F(1)F(0) ATP synthase produces ATP from ADP in the presence of a proton or sodium gradient. F-type ATPases consist of two structural domains, F(1) containing the extramembraneous catalytic core and F(0) containing the membrane proton channel, linked together by a central stalk and a peripheral stalk. During catalysis, ATP synthesis in the catalytic domain of F(1) is coupled via a rotary mechanism of the central stalk subunits to proton translocation.</text>
</comment>
<dbReference type="AlphaFoldDB" id="A0A1T5FSQ6"/>
<evidence type="ECO:0000256" key="2">
    <source>
        <dbReference type="ARBA" id="ARBA00022448"/>
    </source>
</evidence>
<sequence>MSVFKVASRYAKSLLDLAKEQGHVEAVKADIEQIVTIIKSSSELQAVLSNPIIKTDKKENILSALFKDKARPEIMAFFGIMIRKGRGELIYATALEFIREYNELNGIVKAEVLSAAALSAENIQALKTAIGQQINAEVILINKVDPTLIGGFVVKVGDRQVDATIAGKLSKLERHFVTQGV</sequence>
<dbReference type="GO" id="GO:0005886">
    <property type="term" value="C:plasma membrane"/>
    <property type="evidence" value="ECO:0007669"/>
    <property type="project" value="UniProtKB-SubCell"/>
</dbReference>
<dbReference type="InterPro" id="IPR026015">
    <property type="entry name" value="ATP_synth_OSCP/delta_N_sf"/>
</dbReference>
<evidence type="ECO:0000256" key="7">
    <source>
        <dbReference type="HAMAP-Rule" id="MF_01416"/>
    </source>
</evidence>
<accession>A0A1T5FSQ6</accession>
<name>A0A1T5FSQ6_9SPHI</name>
<evidence type="ECO:0000256" key="3">
    <source>
        <dbReference type="ARBA" id="ARBA00022781"/>
    </source>
</evidence>
<keyword evidence="2 7" id="KW-0813">Transport</keyword>
<evidence type="ECO:0000256" key="4">
    <source>
        <dbReference type="ARBA" id="ARBA00023065"/>
    </source>
</evidence>
<keyword evidence="9" id="KW-1185">Reference proteome</keyword>
<dbReference type="Pfam" id="PF00213">
    <property type="entry name" value="OSCP"/>
    <property type="match status" value="1"/>
</dbReference>
<proteinExistence type="inferred from homology"/>
<keyword evidence="4 7" id="KW-0406">Ion transport</keyword>
<dbReference type="PANTHER" id="PTHR11910">
    <property type="entry name" value="ATP SYNTHASE DELTA CHAIN"/>
    <property type="match status" value="1"/>
</dbReference>